<dbReference type="Pfam" id="PF13410">
    <property type="entry name" value="GST_C_2"/>
    <property type="match status" value="1"/>
</dbReference>
<dbReference type="SUPFAM" id="SSF52833">
    <property type="entry name" value="Thioredoxin-like"/>
    <property type="match status" value="1"/>
</dbReference>
<dbReference type="CDD" id="cd03188">
    <property type="entry name" value="GST_C_Beta"/>
    <property type="match status" value="1"/>
</dbReference>
<dbReference type="PROSITE" id="PS50404">
    <property type="entry name" value="GST_NTER"/>
    <property type="match status" value="1"/>
</dbReference>
<dbReference type="SUPFAM" id="SSF47616">
    <property type="entry name" value="GST C-terminal domain-like"/>
    <property type="match status" value="1"/>
</dbReference>
<name>A0ABP3Q9A4_9PROT</name>
<dbReference type="Proteomes" id="UP001501588">
    <property type="component" value="Unassembled WGS sequence"/>
</dbReference>
<dbReference type="Gene3D" id="3.40.30.10">
    <property type="entry name" value="Glutaredoxin"/>
    <property type="match status" value="1"/>
</dbReference>
<feature type="domain" description="GST C-terminal" evidence="2">
    <location>
        <begin position="86"/>
        <end position="209"/>
    </location>
</feature>
<protein>
    <submittedName>
        <fullName evidence="3">Glutathione binding-like protein</fullName>
    </submittedName>
</protein>
<sequence length="211" mass="23410">MDLYFAPFACSMATRIAFYEAGAEARYIEVDTKTGRTLAGDDFLAINPLGQVPVLRTDEGWLLTENAAILQHVAERLPAAGLMPEDGLGRDRLREWLSFVSTELHKAVFTPLLSSWAPDGAKAFARELAGPRFDRLSRHLDGRPFLLDRFGVADAYLAVVLIWTRAAGLDPAAWPAVRAWHKAILERPSVARAVREERVLYEAEQARHAAA</sequence>
<dbReference type="InterPro" id="IPR036249">
    <property type="entry name" value="Thioredoxin-like_sf"/>
</dbReference>
<dbReference type="PANTHER" id="PTHR44051">
    <property type="entry name" value="GLUTATHIONE S-TRANSFERASE-RELATED"/>
    <property type="match status" value="1"/>
</dbReference>
<dbReference type="InterPro" id="IPR010987">
    <property type="entry name" value="Glutathione-S-Trfase_C-like"/>
</dbReference>
<dbReference type="SFLD" id="SFLDS00019">
    <property type="entry name" value="Glutathione_Transferase_(cytos"/>
    <property type="match status" value="1"/>
</dbReference>
<dbReference type="InterPro" id="IPR004045">
    <property type="entry name" value="Glutathione_S-Trfase_N"/>
</dbReference>
<dbReference type="EMBL" id="BAAAFZ010000027">
    <property type="protein sequence ID" value="GAA0583284.1"/>
    <property type="molecule type" value="Genomic_DNA"/>
</dbReference>
<reference evidence="4" key="1">
    <citation type="journal article" date="2019" name="Int. J. Syst. Evol. Microbiol.">
        <title>The Global Catalogue of Microorganisms (GCM) 10K type strain sequencing project: providing services to taxonomists for standard genome sequencing and annotation.</title>
        <authorList>
            <consortium name="The Broad Institute Genomics Platform"/>
            <consortium name="The Broad Institute Genome Sequencing Center for Infectious Disease"/>
            <person name="Wu L."/>
            <person name="Ma J."/>
        </authorList>
    </citation>
    <scope>NUCLEOTIDE SEQUENCE [LARGE SCALE GENOMIC DNA]</scope>
    <source>
        <strain evidence="4">JCM 9933</strain>
    </source>
</reference>
<evidence type="ECO:0000259" key="2">
    <source>
        <dbReference type="PROSITE" id="PS50405"/>
    </source>
</evidence>
<proteinExistence type="predicted"/>
<accession>A0ABP3Q9A4</accession>
<dbReference type="RefSeq" id="WP_343895353.1">
    <property type="nucleotide sequence ID" value="NZ_BAAAFZ010000027.1"/>
</dbReference>
<keyword evidence="4" id="KW-1185">Reference proteome</keyword>
<evidence type="ECO:0000259" key="1">
    <source>
        <dbReference type="PROSITE" id="PS50404"/>
    </source>
</evidence>
<dbReference type="CDD" id="cd03057">
    <property type="entry name" value="GST_N_Beta"/>
    <property type="match status" value="1"/>
</dbReference>
<evidence type="ECO:0000313" key="3">
    <source>
        <dbReference type="EMBL" id="GAA0583284.1"/>
    </source>
</evidence>
<dbReference type="PANTHER" id="PTHR44051:SF8">
    <property type="entry name" value="GLUTATHIONE S-TRANSFERASE GSTA"/>
    <property type="match status" value="1"/>
</dbReference>
<gene>
    <name evidence="3" type="ORF">GCM10009416_22150</name>
</gene>
<comment type="caution">
    <text evidence="3">The sequence shown here is derived from an EMBL/GenBank/DDBJ whole genome shotgun (WGS) entry which is preliminary data.</text>
</comment>
<feature type="domain" description="GST N-terminal" evidence="1">
    <location>
        <begin position="1"/>
        <end position="81"/>
    </location>
</feature>
<organism evidence="3 4">
    <name type="scientific">Craurococcus roseus</name>
    <dbReference type="NCBI Taxonomy" id="77585"/>
    <lineage>
        <taxon>Bacteria</taxon>
        <taxon>Pseudomonadati</taxon>
        <taxon>Pseudomonadota</taxon>
        <taxon>Alphaproteobacteria</taxon>
        <taxon>Acetobacterales</taxon>
        <taxon>Acetobacteraceae</taxon>
        <taxon>Craurococcus</taxon>
    </lineage>
</organism>
<evidence type="ECO:0000313" key="4">
    <source>
        <dbReference type="Proteomes" id="UP001501588"/>
    </source>
</evidence>
<dbReference type="InterPro" id="IPR036282">
    <property type="entry name" value="Glutathione-S-Trfase_C_sf"/>
</dbReference>
<dbReference type="PROSITE" id="PS50405">
    <property type="entry name" value="GST_CTER"/>
    <property type="match status" value="1"/>
</dbReference>
<dbReference type="SFLD" id="SFLDG00358">
    <property type="entry name" value="Main_(cytGST)"/>
    <property type="match status" value="1"/>
</dbReference>
<dbReference type="Gene3D" id="1.20.1050.10">
    <property type="match status" value="1"/>
</dbReference>
<dbReference type="Pfam" id="PF02798">
    <property type="entry name" value="GST_N"/>
    <property type="match status" value="1"/>
</dbReference>
<dbReference type="SFLD" id="SFLDG01150">
    <property type="entry name" value="Main.1:_Beta-like"/>
    <property type="match status" value="1"/>
</dbReference>
<dbReference type="InterPro" id="IPR040079">
    <property type="entry name" value="Glutathione_S-Trfase"/>
</dbReference>